<name>A0A1M7SLD3_9FIRM</name>
<dbReference type="GO" id="GO:0003676">
    <property type="term" value="F:nucleic acid binding"/>
    <property type="evidence" value="ECO:0007669"/>
    <property type="project" value="InterPro"/>
</dbReference>
<dbReference type="Proteomes" id="UP000184097">
    <property type="component" value="Unassembled WGS sequence"/>
</dbReference>
<dbReference type="GO" id="GO:0015074">
    <property type="term" value="P:DNA integration"/>
    <property type="evidence" value="ECO:0007669"/>
    <property type="project" value="InterPro"/>
</dbReference>
<proteinExistence type="predicted"/>
<evidence type="ECO:0000313" key="3">
    <source>
        <dbReference type="EMBL" id="SHN59303.1"/>
    </source>
</evidence>
<dbReference type="RefSeq" id="WP_178297646.1">
    <property type="nucleotide sequence ID" value="NZ_FRDH01000008.1"/>
</dbReference>
<sequence length="433" mass="50603">MHKHLSFDERVRIEEGLIKGYSLNKIASFLNRSQSTVAREVYRNRIPFHPKRNDFVKCVHEESCTIRDICGNLGCKHPCNGCLSGCHTDKCSEYVKYRCERILKAPFVCNGCEHHLKFSCFSEKYRYNAKSAQYKSDELLRISREGISLSESEMIKLDEIVSPLLLQGQSIDAIYMSHKSEIPCGRTTLYDYIDNCYLSARNIDMPRKVRYKVRYNHGKRPESFQTFVYERTYADYGKYLLKHPDINVWQMDTVIGSNGGKCLLTLLHEKSMFMLAFLLEKHNQECVINALNDLCDLIGIEMFKQIFQVLLPDRGIEFGNPYAMECDRYGEIKTTVFYCDPYCSWQKGKLERNHEFIRYILPKGKSFDNLSQKDVNLMVIHINSYPRKSLNERAPYDFANLLLGKDFLKLLHVKKIDPDRIILKPSLLKKKHK</sequence>
<dbReference type="InterPro" id="IPR012337">
    <property type="entry name" value="RNaseH-like_sf"/>
</dbReference>
<dbReference type="InterPro" id="IPR001584">
    <property type="entry name" value="Integrase_cat-core"/>
</dbReference>
<dbReference type="GO" id="GO:0032196">
    <property type="term" value="P:transposition"/>
    <property type="evidence" value="ECO:0007669"/>
    <property type="project" value="TreeGrafter"/>
</dbReference>
<reference evidence="3 4" key="1">
    <citation type="submission" date="2016-12" db="EMBL/GenBank/DDBJ databases">
        <authorList>
            <person name="Song W.-J."/>
            <person name="Kurnit D.M."/>
        </authorList>
    </citation>
    <scope>NUCLEOTIDE SEQUENCE [LARGE SCALE GENOMIC DNA]</scope>
    <source>
        <strain evidence="3 4">DSM 14810</strain>
    </source>
</reference>
<dbReference type="InterPro" id="IPR036397">
    <property type="entry name" value="RNaseH_sf"/>
</dbReference>
<dbReference type="EMBL" id="FRDH01000008">
    <property type="protein sequence ID" value="SHN59303.1"/>
    <property type="molecule type" value="Genomic_DNA"/>
</dbReference>
<dbReference type="PANTHER" id="PTHR10948:SF23">
    <property type="entry name" value="TRANSPOSASE INSI FOR INSERTION SEQUENCE ELEMENT IS30A-RELATED"/>
    <property type="match status" value="1"/>
</dbReference>
<feature type="domain" description="Integrase catalytic" evidence="2">
    <location>
        <begin position="240"/>
        <end position="403"/>
    </location>
</feature>
<dbReference type="GO" id="GO:0005829">
    <property type="term" value="C:cytosol"/>
    <property type="evidence" value="ECO:0007669"/>
    <property type="project" value="TreeGrafter"/>
</dbReference>
<organism evidence="3 4">
    <name type="scientific">Butyrivibrio hungatei DSM 14810</name>
    <dbReference type="NCBI Taxonomy" id="1121132"/>
    <lineage>
        <taxon>Bacteria</taxon>
        <taxon>Bacillati</taxon>
        <taxon>Bacillota</taxon>
        <taxon>Clostridia</taxon>
        <taxon>Lachnospirales</taxon>
        <taxon>Lachnospiraceae</taxon>
        <taxon>Butyrivibrio</taxon>
    </lineage>
</organism>
<evidence type="ECO:0000256" key="1">
    <source>
        <dbReference type="ARBA" id="ARBA00023172"/>
    </source>
</evidence>
<protein>
    <submittedName>
        <fullName evidence="3">Transposase and inactivated derivatives, IS30 family</fullName>
    </submittedName>
</protein>
<dbReference type="InterPro" id="IPR051917">
    <property type="entry name" value="Transposase-Integrase"/>
</dbReference>
<dbReference type="NCBIfam" id="NF033563">
    <property type="entry name" value="transpos_IS30"/>
    <property type="match status" value="1"/>
</dbReference>
<keyword evidence="1" id="KW-0233">DNA recombination</keyword>
<dbReference type="InterPro" id="IPR053392">
    <property type="entry name" value="Transposase_IS30-like"/>
</dbReference>
<dbReference type="Pfam" id="PF13936">
    <property type="entry name" value="HTH_38"/>
    <property type="match status" value="1"/>
</dbReference>
<gene>
    <name evidence="3" type="ORF">SAMN02745247_02005</name>
</gene>
<evidence type="ECO:0000259" key="2">
    <source>
        <dbReference type="PROSITE" id="PS50994"/>
    </source>
</evidence>
<dbReference type="SUPFAM" id="SSF53098">
    <property type="entry name" value="Ribonuclease H-like"/>
    <property type="match status" value="1"/>
</dbReference>
<dbReference type="GO" id="GO:0004803">
    <property type="term" value="F:transposase activity"/>
    <property type="evidence" value="ECO:0007669"/>
    <property type="project" value="TreeGrafter"/>
</dbReference>
<dbReference type="PANTHER" id="PTHR10948">
    <property type="entry name" value="TRANSPOSASE"/>
    <property type="match status" value="1"/>
</dbReference>
<evidence type="ECO:0000313" key="4">
    <source>
        <dbReference type="Proteomes" id="UP000184097"/>
    </source>
</evidence>
<dbReference type="Gene3D" id="3.30.420.10">
    <property type="entry name" value="Ribonuclease H-like superfamily/Ribonuclease H"/>
    <property type="match status" value="1"/>
</dbReference>
<dbReference type="AlphaFoldDB" id="A0A1M7SLD3"/>
<dbReference type="PROSITE" id="PS50994">
    <property type="entry name" value="INTEGRASE"/>
    <property type="match status" value="1"/>
</dbReference>
<dbReference type="GO" id="GO:0006310">
    <property type="term" value="P:DNA recombination"/>
    <property type="evidence" value="ECO:0007669"/>
    <property type="project" value="UniProtKB-KW"/>
</dbReference>
<dbReference type="InterPro" id="IPR025246">
    <property type="entry name" value="IS30-like_HTH"/>
</dbReference>
<accession>A0A1M7SLD3</accession>